<evidence type="ECO:0000313" key="2">
    <source>
        <dbReference type="Proteomes" id="UP000215914"/>
    </source>
</evidence>
<reference evidence="1" key="2">
    <citation type="submission" date="2020-06" db="EMBL/GenBank/DDBJ databases">
        <title>Helianthus annuus Genome sequencing and assembly Release 2.</title>
        <authorList>
            <person name="Gouzy J."/>
            <person name="Langlade N."/>
            <person name="Munos S."/>
        </authorList>
    </citation>
    <scope>NUCLEOTIDE SEQUENCE</scope>
    <source>
        <tissue evidence="1">Leaves</tissue>
    </source>
</reference>
<keyword evidence="2" id="KW-1185">Reference proteome</keyword>
<protein>
    <submittedName>
        <fullName evidence="1">Uncharacterized protein</fullName>
    </submittedName>
</protein>
<dbReference type="Gramene" id="mRNA:HanXRQr2_Chr07g0293451">
    <property type="protein sequence ID" value="mRNA:HanXRQr2_Chr07g0293451"/>
    <property type="gene ID" value="HanXRQr2_Chr07g0293451"/>
</dbReference>
<comment type="caution">
    <text evidence="1">The sequence shown here is derived from an EMBL/GenBank/DDBJ whole genome shotgun (WGS) entry which is preliminary data.</text>
</comment>
<reference evidence="1" key="1">
    <citation type="journal article" date="2017" name="Nature">
        <title>The sunflower genome provides insights into oil metabolism, flowering and Asterid evolution.</title>
        <authorList>
            <person name="Badouin H."/>
            <person name="Gouzy J."/>
            <person name="Grassa C.J."/>
            <person name="Murat F."/>
            <person name="Staton S.E."/>
            <person name="Cottret L."/>
            <person name="Lelandais-Briere C."/>
            <person name="Owens G.L."/>
            <person name="Carrere S."/>
            <person name="Mayjonade B."/>
            <person name="Legrand L."/>
            <person name="Gill N."/>
            <person name="Kane N.C."/>
            <person name="Bowers J.E."/>
            <person name="Hubner S."/>
            <person name="Bellec A."/>
            <person name="Berard A."/>
            <person name="Berges H."/>
            <person name="Blanchet N."/>
            <person name="Boniface M.C."/>
            <person name="Brunel D."/>
            <person name="Catrice O."/>
            <person name="Chaidir N."/>
            <person name="Claudel C."/>
            <person name="Donnadieu C."/>
            <person name="Faraut T."/>
            <person name="Fievet G."/>
            <person name="Helmstetter N."/>
            <person name="King M."/>
            <person name="Knapp S.J."/>
            <person name="Lai Z."/>
            <person name="Le Paslier M.C."/>
            <person name="Lippi Y."/>
            <person name="Lorenzon L."/>
            <person name="Mandel J.R."/>
            <person name="Marage G."/>
            <person name="Marchand G."/>
            <person name="Marquand E."/>
            <person name="Bret-Mestries E."/>
            <person name="Morien E."/>
            <person name="Nambeesan S."/>
            <person name="Nguyen T."/>
            <person name="Pegot-Espagnet P."/>
            <person name="Pouilly N."/>
            <person name="Raftis F."/>
            <person name="Sallet E."/>
            <person name="Schiex T."/>
            <person name="Thomas J."/>
            <person name="Vandecasteele C."/>
            <person name="Vares D."/>
            <person name="Vear F."/>
            <person name="Vautrin S."/>
            <person name="Crespi M."/>
            <person name="Mangin B."/>
            <person name="Burke J.M."/>
            <person name="Salse J."/>
            <person name="Munos S."/>
            <person name="Vincourt P."/>
            <person name="Rieseberg L.H."/>
            <person name="Langlade N.B."/>
        </authorList>
    </citation>
    <scope>NUCLEOTIDE SEQUENCE</scope>
    <source>
        <tissue evidence="1">Leaves</tissue>
    </source>
</reference>
<evidence type="ECO:0000313" key="1">
    <source>
        <dbReference type="EMBL" id="KAF5798486.1"/>
    </source>
</evidence>
<dbReference type="AlphaFoldDB" id="A0A9K3NFP7"/>
<dbReference type="EMBL" id="MNCJ02000322">
    <property type="protein sequence ID" value="KAF5798486.1"/>
    <property type="molecule type" value="Genomic_DNA"/>
</dbReference>
<gene>
    <name evidence="1" type="ORF">HanXRQr2_Chr07g0293451</name>
</gene>
<name>A0A9K3NFP7_HELAN</name>
<accession>A0A9K3NFP7</accession>
<sequence>MFTLNISNERICNGSCLLLLNLCLLVTIIKVKMLETNLSNFRSVIEVLKVEDAKARKEKDVILAEEYKMEPKDYDLEVLEMA</sequence>
<organism evidence="1 2">
    <name type="scientific">Helianthus annuus</name>
    <name type="common">Common sunflower</name>
    <dbReference type="NCBI Taxonomy" id="4232"/>
    <lineage>
        <taxon>Eukaryota</taxon>
        <taxon>Viridiplantae</taxon>
        <taxon>Streptophyta</taxon>
        <taxon>Embryophyta</taxon>
        <taxon>Tracheophyta</taxon>
        <taxon>Spermatophyta</taxon>
        <taxon>Magnoliopsida</taxon>
        <taxon>eudicotyledons</taxon>
        <taxon>Gunneridae</taxon>
        <taxon>Pentapetalae</taxon>
        <taxon>asterids</taxon>
        <taxon>campanulids</taxon>
        <taxon>Asterales</taxon>
        <taxon>Asteraceae</taxon>
        <taxon>Asteroideae</taxon>
        <taxon>Heliantheae alliance</taxon>
        <taxon>Heliantheae</taxon>
        <taxon>Helianthus</taxon>
    </lineage>
</organism>
<dbReference type="Proteomes" id="UP000215914">
    <property type="component" value="Unassembled WGS sequence"/>
</dbReference>
<proteinExistence type="predicted"/>